<evidence type="ECO:0000313" key="2">
    <source>
        <dbReference type="Proteomes" id="UP000195221"/>
    </source>
</evidence>
<organism evidence="1 2">
    <name type="scientific">Caballeronia sordidicola</name>
    <name type="common">Burkholderia sordidicola</name>
    <dbReference type="NCBI Taxonomy" id="196367"/>
    <lineage>
        <taxon>Bacteria</taxon>
        <taxon>Pseudomonadati</taxon>
        <taxon>Pseudomonadota</taxon>
        <taxon>Betaproteobacteria</taxon>
        <taxon>Burkholderiales</taxon>
        <taxon>Burkholderiaceae</taxon>
        <taxon>Caballeronia</taxon>
    </lineage>
</organism>
<protein>
    <submittedName>
        <fullName evidence="1">Uncharacterized protein</fullName>
    </submittedName>
</protein>
<gene>
    <name evidence="1" type="ORF">PAMC26577_37545</name>
</gene>
<name>A0A242M614_CABSO</name>
<proteinExistence type="predicted"/>
<sequence length="42" mass="4506">MSAGVFDGGEAFREVRAILERLELRFGEWGCCAIHAGGCGYA</sequence>
<dbReference type="EMBL" id="NBTZ01000159">
    <property type="protein sequence ID" value="OTP66597.1"/>
    <property type="molecule type" value="Genomic_DNA"/>
</dbReference>
<evidence type="ECO:0000313" key="1">
    <source>
        <dbReference type="EMBL" id="OTP66597.1"/>
    </source>
</evidence>
<reference evidence="1 2" key="1">
    <citation type="submission" date="2017-03" db="EMBL/GenBank/DDBJ databases">
        <title>Genome analysis of strain PAMC 26577.</title>
        <authorList>
            <person name="Oh H.-M."/>
            <person name="Yang J.-A."/>
        </authorList>
    </citation>
    <scope>NUCLEOTIDE SEQUENCE [LARGE SCALE GENOMIC DNA]</scope>
    <source>
        <strain evidence="1 2">PAMC 26577</strain>
    </source>
</reference>
<comment type="caution">
    <text evidence="1">The sequence shown here is derived from an EMBL/GenBank/DDBJ whole genome shotgun (WGS) entry which is preliminary data.</text>
</comment>
<dbReference type="AlphaFoldDB" id="A0A242M614"/>
<accession>A0A242M614</accession>
<dbReference type="Proteomes" id="UP000195221">
    <property type="component" value="Unassembled WGS sequence"/>
</dbReference>